<name>A0ABY3L2M9_9BACT</name>
<feature type="chain" id="PRO_5045778425" evidence="1">
    <location>
        <begin position="22"/>
        <end position="63"/>
    </location>
</feature>
<proteinExistence type="predicted"/>
<feature type="signal peptide" evidence="1">
    <location>
        <begin position="1"/>
        <end position="21"/>
    </location>
</feature>
<reference evidence="2 3" key="1">
    <citation type="submission" date="2019-08" db="EMBL/GenBank/DDBJ databases">
        <title>Rapid identification of Enteric Bacteria from Whole Genome Sequences (WGS) using Average Nucleotide Identity (ANI).</title>
        <authorList>
            <person name="Lane C."/>
        </authorList>
    </citation>
    <scope>NUCLEOTIDE SEQUENCE [LARGE SCALE GENOMIC DNA]</scope>
    <source>
        <strain evidence="2 3">D4984</strain>
    </source>
</reference>
<protein>
    <submittedName>
        <fullName evidence="2">Uncharacterized protein</fullName>
    </submittedName>
</protein>
<evidence type="ECO:0000313" key="3">
    <source>
        <dbReference type="Proteomes" id="UP000321317"/>
    </source>
</evidence>
<dbReference type="Proteomes" id="UP000321317">
    <property type="component" value="Unassembled WGS sequence"/>
</dbReference>
<keyword evidence="1" id="KW-0732">Signal</keyword>
<sequence>MMKKLVKIFLLVGVFAVGAFAYNSDDTYLVPQLCSLKNLMNPGSCNPNRFWNKEYGCHALPPH</sequence>
<keyword evidence="3" id="KW-1185">Reference proteome</keyword>
<organism evidence="2 3">
    <name type="scientific">Campylobacter helveticus</name>
    <dbReference type="NCBI Taxonomy" id="28898"/>
    <lineage>
        <taxon>Bacteria</taxon>
        <taxon>Pseudomonadati</taxon>
        <taxon>Campylobacterota</taxon>
        <taxon>Epsilonproteobacteria</taxon>
        <taxon>Campylobacterales</taxon>
        <taxon>Campylobacteraceae</taxon>
        <taxon>Campylobacter</taxon>
    </lineage>
</organism>
<gene>
    <name evidence="2" type="ORF">FVD16_04510</name>
</gene>
<evidence type="ECO:0000256" key="1">
    <source>
        <dbReference type="SAM" id="SignalP"/>
    </source>
</evidence>
<evidence type="ECO:0000313" key="2">
    <source>
        <dbReference type="EMBL" id="TXK57489.1"/>
    </source>
</evidence>
<dbReference type="EMBL" id="VRMA01000039">
    <property type="protein sequence ID" value="TXK57489.1"/>
    <property type="molecule type" value="Genomic_DNA"/>
</dbReference>
<accession>A0ABY3L2M9</accession>
<comment type="caution">
    <text evidence="2">The sequence shown here is derived from an EMBL/GenBank/DDBJ whole genome shotgun (WGS) entry which is preliminary data.</text>
</comment>